<evidence type="ECO:0000313" key="1">
    <source>
        <dbReference type="EMBL" id="KAF5545945.1"/>
    </source>
</evidence>
<keyword evidence="2" id="KW-1185">Reference proteome</keyword>
<dbReference type="AlphaFoldDB" id="A0A8H5J1R4"/>
<dbReference type="EMBL" id="JAAOAM010000121">
    <property type="protein sequence ID" value="KAF5545945.1"/>
    <property type="molecule type" value="Genomic_DNA"/>
</dbReference>
<proteinExistence type="predicted"/>
<gene>
    <name evidence="1" type="ORF">FMEXI_5861</name>
</gene>
<dbReference type="Proteomes" id="UP000522262">
    <property type="component" value="Unassembled WGS sequence"/>
</dbReference>
<accession>A0A8H5J1R4</accession>
<protein>
    <submittedName>
        <fullName evidence="1">Uncharacterized protein</fullName>
    </submittedName>
</protein>
<comment type="caution">
    <text evidence="1">The sequence shown here is derived from an EMBL/GenBank/DDBJ whole genome shotgun (WGS) entry which is preliminary data.</text>
</comment>
<organism evidence="1 2">
    <name type="scientific">Fusarium mexicanum</name>
    <dbReference type="NCBI Taxonomy" id="751941"/>
    <lineage>
        <taxon>Eukaryota</taxon>
        <taxon>Fungi</taxon>
        <taxon>Dikarya</taxon>
        <taxon>Ascomycota</taxon>
        <taxon>Pezizomycotina</taxon>
        <taxon>Sordariomycetes</taxon>
        <taxon>Hypocreomycetidae</taxon>
        <taxon>Hypocreales</taxon>
        <taxon>Nectriaceae</taxon>
        <taxon>Fusarium</taxon>
        <taxon>Fusarium fujikuroi species complex</taxon>
    </lineage>
</organism>
<sequence>MASVLNPNYLKFCGERLIDMYKWETEEIYDFLYNACNFFPFDRKVPTDWEESLEDNFRPLNPKTKKPDARYNPSQHIYRTPTGEDLKLDTSSKFNVNLDGNWKHTTPDPARISGLASDGGVSYWNHYDLLGFILSLLKEDLDGAKKDNFFLPLTAVYGRWCAKIGGNGKTDKHPKPPTAEGITAMADKPKGVGAVPTVFQCTWMTAQDGVCFALGSSLAGFEKAGEKWKERLRTYRFDLLHGWNNIHTLTRKVKVEGKEKEETWHFNNSPNRSNKGDAGTHFGNCGETYPFLHIFRSLDVKAREDVNGLALKSFYLKNEVLEEQYSPLEIHKKAFEGSSALYLIPPCDNCEYLIQVANGKKENFVYSPVDNPTGSKDVPPS</sequence>
<evidence type="ECO:0000313" key="2">
    <source>
        <dbReference type="Proteomes" id="UP000522262"/>
    </source>
</evidence>
<name>A0A8H5J1R4_9HYPO</name>
<reference evidence="1 2" key="1">
    <citation type="submission" date="2020-05" db="EMBL/GenBank/DDBJ databases">
        <title>Identification and distribution of gene clusters putatively required for synthesis of sphingolipid metabolism inhibitors in phylogenetically diverse species of the filamentous fungus Fusarium.</title>
        <authorList>
            <person name="Kim H.-S."/>
            <person name="Busman M."/>
            <person name="Brown D.W."/>
            <person name="Divon H."/>
            <person name="Uhlig S."/>
            <person name="Proctor R.H."/>
        </authorList>
    </citation>
    <scope>NUCLEOTIDE SEQUENCE [LARGE SCALE GENOMIC DNA]</scope>
    <source>
        <strain evidence="1 2">NRRL 53147</strain>
    </source>
</reference>